<reference evidence="2 3" key="1">
    <citation type="submission" date="2020-01" db="EMBL/GenBank/DDBJ databases">
        <title>Complete genome sequence of Chitinophaga sp. H33E-04 isolated from quinoa roots.</title>
        <authorList>
            <person name="Weon H.-Y."/>
            <person name="Lee S.A."/>
        </authorList>
    </citation>
    <scope>NUCLEOTIDE SEQUENCE [LARGE SCALE GENOMIC DNA]</scope>
    <source>
        <strain evidence="2 3">H33E-04</strain>
    </source>
</reference>
<dbReference type="Pfam" id="PF01966">
    <property type="entry name" value="HD"/>
    <property type="match status" value="1"/>
</dbReference>
<evidence type="ECO:0000313" key="2">
    <source>
        <dbReference type="EMBL" id="QHS58102.1"/>
    </source>
</evidence>
<dbReference type="PANTHER" id="PTHR46246:SF1">
    <property type="entry name" value="GUANOSINE-3',5'-BIS(DIPHOSPHATE) 3'-PYROPHOSPHOHYDROLASE MESH1"/>
    <property type="match status" value="1"/>
</dbReference>
<sequence length="185" mass="20964">MDQLIQIKHFASEAHGDQRRKFADEPYINHPVRVMELCREYTSALPVLYAALLHDVLEDTAITAEELSVFLHSILSPEDAARTLTLTIELTDVYVKKNFPTLNRRARKQKEATRLGNISPEGQIIKYADIIDNANDIAKAEDDFVPTFLHECRQLLKVMTNGDPVLRQRANELVEQQLAAATGRP</sequence>
<evidence type="ECO:0000259" key="1">
    <source>
        <dbReference type="SMART" id="SM00471"/>
    </source>
</evidence>
<feature type="domain" description="HD/PDEase" evidence="1">
    <location>
        <begin position="23"/>
        <end position="143"/>
    </location>
</feature>
<evidence type="ECO:0000313" key="3">
    <source>
        <dbReference type="Proteomes" id="UP000476411"/>
    </source>
</evidence>
<dbReference type="GO" id="GO:0008893">
    <property type="term" value="F:guanosine-3',5'-bis(diphosphate) 3'-diphosphatase activity"/>
    <property type="evidence" value="ECO:0007669"/>
    <property type="project" value="TreeGrafter"/>
</dbReference>
<dbReference type="RefSeq" id="WP_162329807.1">
    <property type="nucleotide sequence ID" value="NZ_CP048113.1"/>
</dbReference>
<dbReference type="SMART" id="SM00471">
    <property type="entry name" value="HDc"/>
    <property type="match status" value="1"/>
</dbReference>
<dbReference type="SUPFAM" id="SSF109604">
    <property type="entry name" value="HD-domain/PDEase-like"/>
    <property type="match status" value="1"/>
</dbReference>
<proteinExistence type="predicted"/>
<keyword evidence="3" id="KW-1185">Reference proteome</keyword>
<dbReference type="AlphaFoldDB" id="A0A6B9Z798"/>
<dbReference type="KEGG" id="chih:GWR21_00385"/>
<accession>A0A6B9Z798</accession>
<dbReference type="EMBL" id="CP048113">
    <property type="protein sequence ID" value="QHS58102.1"/>
    <property type="molecule type" value="Genomic_DNA"/>
</dbReference>
<protein>
    <submittedName>
        <fullName evidence="2">HD domain-containing protein</fullName>
    </submittedName>
</protein>
<dbReference type="PANTHER" id="PTHR46246">
    <property type="entry name" value="GUANOSINE-3',5'-BIS(DIPHOSPHATE) 3'-PYROPHOSPHOHYDROLASE MESH1"/>
    <property type="match status" value="1"/>
</dbReference>
<dbReference type="InterPro" id="IPR003607">
    <property type="entry name" value="HD/PDEase_dom"/>
</dbReference>
<dbReference type="InterPro" id="IPR052194">
    <property type="entry name" value="MESH1"/>
</dbReference>
<name>A0A6B9Z798_9BACT</name>
<dbReference type="InterPro" id="IPR006674">
    <property type="entry name" value="HD_domain"/>
</dbReference>
<gene>
    <name evidence="2" type="ORF">GWR21_00385</name>
</gene>
<organism evidence="2 3">
    <name type="scientific">Chitinophaga agri</name>
    <dbReference type="NCBI Taxonomy" id="2703787"/>
    <lineage>
        <taxon>Bacteria</taxon>
        <taxon>Pseudomonadati</taxon>
        <taxon>Bacteroidota</taxon>
        <taxon>Chitinophagia</taxon>
        <taxon>Chitinophagales</taxon>
        <taxon>Chitinophagaceae</taxon>
        <taxon>Chitinophaga</taxon>
    </lineage>
</organism>
<dbReference type="Gene3D" id="1.10.3210.10">
    <property type="entry name" value="Hypothetical protein af1432"/>
    <property type="match status" value="1"/>
</dbReference>
<dbReference type="Proteomes" id="UP000476411">
    <property type="component" value="Chromosome"/>
</dbReference>
<dbReference type="CDD" id="cd00077">
    <property type="entry name" value="HDc"/>
    <property type="match status" value="1"/>
</dbReference>